<protein>
    <recommendedName>
        <fullName evidence="6">Gustatory receptor</fullName>
    </recommendedName>
</protein>
<reference evidence="8" key="1">
    <citation type="submission" date="2025-08" db="UniProtKB">
        <authorList>
            <consortium name="RefSeq"/>
        </authorList>
    </citation>
    <scope>IDENTIFICATION</scope>
    <source>
        <tissue evidence="8">Adult</tissue>
    </source>
</reference>
<dbReference type="Proteomes" id="UP001652620">
    <property type="component" value="Chromosome 4"/>
</dbReference>
<evidence type="ECO:0000256" key="2">
    <source>
        <dbReference type="ARBA" id="ARBA00022475"/>
    </source>
</evidence>
<comment type="function">
    <text evidence="6">Gustatory receptor which mediates acceptance or avoidance behavior, depending on its substrates.</text>
</comment>
<dbReference type="RefSeq" id="XP_049310816.1">
    <property type="nucleotide sequence ID" value="XM_049454859.1"/>
</dbReference>
<keyword evidence="4 6" id="KW-1133">Transmembrane helix</keyword>
<dbReference type="GeneID" id="105228630"/>
<feature type="transmembrane region" description="Helical" evidence="6">
    <location>
        <begin position="149"/>
        <end position="170"/>
    </location>
</feature>
<evidence type="ECO:0000256" key="6">
    <source>
        <dbReference type="RuleBase" id="RU363108"/>
    </source>
</evidence>
<evidence type="ECO:0000313" key="8">
    <source>
        <dbReference type="RefSeq" id="XP_049310816.1"/>
    </source>
</evidence>
<keyword evidence="6 8" id="KW-0675">Receptor</keyword>
<feature type="transmembrane region" description="Helical" evidence="6">
    <location>
        <begin position="56"/>
        <end position="76"/>
    </location>
</feature>
<proteinExistence type="inferred from homology"/>
<name>A0ABM3JNL0_BACDO</name>
<comment type="caution">
    <text evidence="6">Lacks conserved residue(s) required for the propagation of feature annotation.</text>
</comment>
<gene>
    <name evidence="8" type="primary">LOC105228630</name>
</gene>
<feature type="transmembrane region" description="Helical" evidence="6">
    <location>
        <begin position="255"/>
        <end position="274"/>
    </location>
</feature>
<keyword evidence="5 6" id="KW-0472">Membrane</keyword>
<organism evidence="7 8">
    <name type="scientific">Bactrocera dorsalis</name>
    <name type="common">Oriental fruit fly</name>
    <name type="synonym">Dacus dorsalis</name>
    <dbReference type="NCBI Taxonomy" id="27457"/>
    <lineage>
        <taxon>Eukaryota</taxon>
        <taxon>Metazoa</taxon>
        <taxon>Ecdysozoa</taxon>
        <taxon>Arthropoda</taxon>
        <taxon>Hexapoda</taxon>
        <taxon>Insecta</taxon>
        <taxon>Pterygota</taxon>
        <taxon>Neoptera</taxon>
        <taxon>Endopterygota</taxon>
        <taxon>Diptera</taxon>
        <taxon>Brachycera</taxon>
        <taxon>Muscomorpha</taxon>
        <taxon>Tephritoidea</taxon>
        <taxon>Tephritidae</taxon>
        <taxon>Bactrocera</taxon>
        <taxon>Bactrocera</taxon>
    </lineage>
</organism>
<sequence>MEQQLRTWLRYGILHGIYLDETNNGTTLQVPRKASKHQAWTAAPKKLTLRVLLQRVHMYILLCAIGVLYIHGLTWLDYIPGLMLTWVSGTVIFTTQICTNFIIVLEALWKQPEHEAFLLLLDEIEVSLKLRLRQDVQPLLLHRIVRTHLIYLLALSLASITLFIITSLWLNYIGYFWHGLWSIITMRLRIIQLVIYVRVLRHYLECLCTKLRQIEAYRTAPAQQLLDINYEKLASLEYLLAIKEIYMLLHKAFELLNSFAGWSMFSIIACYMFDFTCNLYWTLLSLDGFVRRRYYYIAGPAAMLPLIALICHLCYLCDNCTKLGRTVAHLLSKITIMSTAGSLSSYRLALYQLSAQLQLQRIEVTAEHFFVLEMRFLMTVSLDVCFC</sequence>
<dbReference type="Pfam" id="PF08395">
    <property type="entry name" value="7tm_7"/>
    <property type="match status" value="1"/>
</dbReference>
<evidence type="ECO:0000256" key="1">
    <source>
        <dbReference type="ARBA" id="ARBA00004651"/>
    </source>
</evidence>
<dbReference type="InterPro" id="IPR013604">
    <property type="entry name" value="7TM_chemorcpt"/>
</dbReference>
<evidence type="ECO:0000256" key="4">
    <source>
        <dbReference type="ARBA" id="ARBA00022989"/>
    </source>
</evidence>
<evidence type="ECO:0000256" key="3">
    <source>
        <dbReference type="ARBA" id="ARBA00022692"/>
    </source>
</evidence>
<feature type="transmembrane region" description="Helical" evidence="6">
    <location>
        <begin position="82"/>
        <end position="105"/>
    </location>
</feature>
<keyword evidence="3 6" id="KW-0812">Transmembrane</keyword>
<comment type="subcellular location">
    <subcellularLocation>
        <location evidence="1 6">Cell membrane</location>
        <topology evidence="1 6">Multi-pass membrane protein</topology>
    </subcellularLocation>
</comment>
<keyword evidence="7" id="KW-1185">Reference proteome</keyword>
<feature type="transmembrane region" description="Helical" evidence="6">
    <location>
        <begin position="294"/>
        <end position="316"/>
    </location>
</feature>
<keyword evidence="2 6" id="KW-1003">Cell membrane</keyword>
<keyword evidence="6" id="KW-0807">Transducer</keyword>
<evidence type="ECO:0000256" key="5">
    <source>
        <dbReference type="ARBA" id="ARBA00023136"/>
    </source>
</evidence>
<comment type="similarity">
    <text evidence="6">Belongs to the insect chemoreceptor superfamily. Gustatory receptor (GR) family.</text>
</comment>
<feature type="transmembrane region" description="Helical" evidence="6">
    <location>
        <begin position="176"/>
        <end position="197"/>
    </location>
</feature>
<accession>A0ABM3JNL0</accession>
<evidence type="ECO:0000313" key="7">
    <source>
        <dbReference type="Proteomes" id="UP001652620"/>
    </source>
</evidence>